<evidence type="ECO:0000313" key="2">
    <source>
        <dbReference type="Proteomes" id="UP000198211"/>
    </source>
</evidence>
<dbReference type="OrthoDB" id="97058at2759"/>
<evidence type="ECO:0000313" key="1">
    <source>
        <dbReference type="EMBL" id="OWZ13021.1"/>
    </source>
</evidence>
<proteinExistence type="predicted"/>
<keyword evidence="2" id="KW-1185">Reference proteome</keyword>
<organism evidence="1 2">
    <name type="scientific">Phytophthora megakarya</name>
    <dbReference type="NCBI Taxonomy" id="4795"/>
    <lineage>
        <taxon>Eukaryota</taxon>
        <taxon>Sar</taxon>
        <taxon>Stramenopiles</taxon>
        <taxon>Oomycota</taxon>
        <taxon>Peronosporomycetes</taxon>
        <taxon>Peronosporales</taxon>
        <taxon>Peronosporaceae</taxon>
        <taxon>Phytophthora</taxon>
    </lineage>
</organism>
<name>A0A225W5K6_9STRA</name>
<comment type="caution">
    <text evidence="1">The sequence shown here is derived from an EMBL/GenBank/DDBJ whole genome shotgun (WGS) entry which is preliminary data.</text>
</comment>
<protein>
    <submittedName>
        <fullName evidence="1">Uncharacterized protein</fullName>
    </submittedName>
</protein>
<reference evidence="2" key="1">
    <citation type="submission" date="2017-03" db="EMBL/GenBank/DDBJ databases">
        <title>Phytopthora megakarya and P. palmivora, two closely related causual agents of cacao black pod achieved similar genome size and gene model numbers by different mechanisms.</title>
        <authorList>
            <person name="Ali S."/>
            <person name="Shao J."/>
            <person name="Larry D.J."/>
            <person name="Kronmiller B."/>
            <person name="Shen D."/>
            <person name="Strem M.D."/>
            <person name="Melnick R.L."/>
            <person name="Guiltinan M.J."/>
            <person name="Tyler B.M."/>
            <person name="Meinhardt L.W."/>
            <person name="Bailey B.A."/>
        </authorList>
    </citation>
    <scope>NUCLEOTIDE SEQUENCE [LARGE SCALE GENOMIC DNA]</scope>
    <source>
        <strain evidence="2">zdho120</strain>
    </source>
</reference>
<dbReference type="Proteomes" id="UP000198211">
    <property type="component" value="Unassembled WGS sequence"/>
</dbReference>
<sequence>MEAKQLVTGMKQTRDQRSVNENFLNCDMAKMKRMSFKKTKPKRATVAFEKAFMGLVFIQDETIGGNSVYLHLIDESTRFQWIFLQKTNDETVTAER</sequence>
<dbReference type="EMBL" id="NBNE01001692">
    <property type="protein sequence ID" value="OWZ13021.1"/>
    <property type="molecule type" value="Genomic_DNA"/>
</dbReference>
<gene>
    <name evidence="1" type="ORF">PHMEG_00013730</name>
</gene>
<dbReference type="AlphaFoldDB" id="A0A225W5K6"/>
<accession>A0A225W5K6</accession>